<sequence>MPAFDYAPVSQEGPDIGEKDALLSIPRTRLSVRWKRVLFILSAAFMGSLCANVFFVYRQLFKPWELLDELPTQFASLRRNIPTEILSSSNFDSLNRTVQDAAWSDPDMEPWNGFLALDEEYAMAQGLPHSQRWPWDTSKGVYIMTSSHELHCVRVLRELVNNDHDGVPDAERRWHYPHLMHCLNILRESVVCNANDTPLYIGRLHKNIYEEHPRAGTGTMKMCRDWSKLLSWSRARSACYRPVDSAENEIDRYKTCPDGTRPWEQMEQIEE</sequence>
<comment type="similarity">
    <text evidence="1">Belongs to the ustYa family.</text>
</comment>
<evidence type="ECO:0000256" key="2">
    <source>
        <dbReference type="SAM" id="Phobius"/>
    </source>
</evidence>
<dbReference type="Proteomes" id="UP001369815">
    <property type="component" value="Unassembled WGS sequence"/>
</dbReference>
<gene>
    <name evidence="3" type="ORF">Daesc_010463</name>
</gene>
<dbReference type="PANTHER" id="PTHR33365">
    <property type="entry name" value="YALI0B05434P"/>
    <property type="match status" value="1"/>
</dbReference>
<evidence type="ECO:0000313" key="3">
    <source>
        <dbReference type="EMBL" id="KAK6948693.1"/>
    </source>
</evidence>
<protein>
    <submittedName>
        <fullName evidence="3">Uncharacterized protein</fullName>
    </submittedName>
</protein>
<evidence type="ECO:0000313" key="4">
    <source>
        <dbReference type="Proteomes" id="UP001369815"/>
    </source>
</evidence>
<dbReference type="InterPro" id="IPR021765">
    <property type="entry name" value="UstYa-like"/>
</dbReference>
<evidence type="ECO:0000256" key="1">
    <source>
        <dbReference type="ARBA" id="ARBA00035112"/>
    </source>
</evidence>
<dbReference type="AlphaFoldDB" id="A0AAX6M892"/>
<feature type="transmembrane region" description="Helical" evidence="2">
    <location>
        <begin position="37"/>
        <end position="57"/>
    </location>
</feature>
<accession>A0AAX6M892</accession>
<dbReference type="Pfam" id="PF11807">
    <property type="entry name" value="UstYa"/>
    <property type="match status" value="1"/>
</dbReference>
<dbReference type="PANTHER" id="PTHR33365:SF6">
    <property type="entry name" value="OXIDASE USTYA"/>
    <property type="match status" value="1"/>
</dbReference>
<proteinExistence type="inferred from homology"/>
<keyword evidence="4" id="KW-1185">Reference proteome</keyword>
<keyword evidence="2" id="KW-1133">Transmembrane helix</keyword>
<name>A0AAX6M892_9PEZI</name>
<reference evidence="3 4" key="1">
    <citation type="journal article" date="2024" name="Front Chem Biol">
        <title>Unveiling the potential of Daldinia eschscholtzii MFLUCC 19-0629 through bioactivity and bioinformatics studies for enhanced sustainable agriculture production.</title>
        <authorList>
            <person name="Brooks S."/>
            <person name="Weaver J.A."/>
            <person name="Klomchit A."/>
            <person name="Alharthi S.A."/>
            <person name="Onlamun T."/>
            <person name="Nurani R."/>
            <person name="Vong T.K."/>
            <person name="Alberti F."/>
            <person name="Greco C."/>
        </authorList>
    </citation>
    <scope>NUCLEOTIDE SEQUENCE [LARGE SCALE GENOMIC DNA]</scope>
    <source>
        <strain evidence="3">MFLUCC 19-0629</strain>
    </source>
</reference>
<dbReference type="GO" id="GO:0043386">
    <property type="term" value="P:mycotoxin biosynthetic process"/>
    <property type="evidence" value="ECO:0007669"/>
    <property type="project" value="InterPro"/>
</dbReference>
<keyword evidence="2" id="KW-0812">Transmembrane</keyword>
<dbReference type="EMBL" id="JBANMG010000010">
    <property type="protein sequence ID" value="KAK6948693.1"/>
    <property type="molecule type" value="Genomic_DNA"/>
</dbReference>
<comment type="caution">
    <text evidence="3">The sequence shown here is derived from an EMBL/GenBank/DDBJ whole genome shotgun (WGS) entry which is preliminary data.</text>
</comment>
<keyword evidence="2" id="KW-0472">Membrane</keyword>
<organism evidence="3 4">
    <name type="scientific">Daldinia eschscholtzii</name>
    <dbReference type="NCBI Taxonomy" id="292717"/>
    <lineage>
        <taxon>Eukaryota</taxon>
        <taxon>Fungi</taxon>
        <taxon>Dikarya</taxon>
        <taxon>Ascomycota</taxon>
        <taxon>Pezizomycotina</taxon>
        <taxon>Sordariomycetes</taxon>
        <taxon>Xylariomycetidae</taxon>
        <taxon>Xylariales</taxon>
        <taxon>Hypoxylaceae</taxon>
        <taxon>Daldinia</taxon>
    </lineage>
</organism>